<evidence type="ECO:0000256" key="2">
    <source>
        <dbReference type="ARBA" id="ARBA00022679"/>
    </source>
</evidence>
<evidence type="ECO:0008006" key="9">
    <source>
        <dbReference type="Google" id="ProtNLM"/>
    </source>
</evidence>
<evidence type="ECO:0000256" key="4">
    <source>
        <dbReference type="PIRSR" id="PIRSR005739-1"/>
    </source>
</evidence>
<name>A0A833THR9_JUGRE</name>
<protein>
    <recommendedName>
        <fullName evidence="9">(S)-scoulerine 9-O-methyltransferase-like</fullName>
    </recommendedName>
</protein>
<reference evidence="7" key="2">
    <citation type="submission" date="2020-03" db="EMBL/GenBank/DDBJ databases">
        <title>Walnut 2.0.</title>
        <authorList>
            <person name="Marrano A."/>
            <person name="Britton M."/>
            <person name="Zimin A.V."/>
            <person name="Zaini P.A."/>
            <person name="Workman R."/>
            <person name="Puiu D."/>
            <person name="Bianco L."/>
            <person name="Allen B.J."/>
            <person name="Troggio M."/>
            <person name="Leslie C.A."/>
            <person name="Timp W."/>
            <person name="Dendekar A."/>
            <person name="Salzberg S.L."/>
            <person name="Neale D.B."/>
        </authorList>
    </citation>
    <scope>NUCLEOTIDE SEQUENCE</scope>
    <source>
        <tissue evidence="7">Leaves</tissue>
    </source>
</reference>
<dbReference type="Proteomes" id="UP000619265">
    <property type="component" value="Unassembled WGS sequence"/>
</dbReference>
<feature type="domain" description="O-methyltransferase C-terminal" evidence="5">
    <location>
        <begin position="149"/>
        <end position="351"/>
    </location>
</feature>
<keyword evidence="1" id="KW-0489">Methyltransferase</keyword>
<gene>
    <name evidence="7" type="ORF">F2P56_037048</name>
</gene>
<feature type="non-terminal residue" evidence="7">
    <location>
        <position position="1"/>
    </location>
</feature>
<dbReference type="GO" id="GO:0046983">
    <property type="term" value="F:protein dimerization activity"/>
    <property type="evidence" value="ECO:0007669"/>
    <property type="project" value="InterPro"/>
</dbReference>
<keyword evidence="2" id="KW-0808">Transferase</keyword>
<dbReference type="Pfam" id="PF00891">
    <property type="entry name" value="Methyltransf_2"/>
    <property type="match status" value="1"/>
</dbReference>
<dbReference type="PANTHER" id="PTHR11746">
    <property type="entry name" value="O-METHYLTRANSFERASE"/>
    <property type="match status" value="1"/>
</dbReference>
<dbReference type="GO" id="GO:0032259">
    <property type="term" value="P:methylation"/>
    <property type="evidence" value="ECO:0007669"/>
    <property type="project" value="UniProtKB-KW"/>
</dbReference>
<dbReference type="Gene3D" id="1.10.10.10">
    <property type="entry name" value="Winged helix-like DNA-binding domain superfamily/Winged helix DNA-binding domain"/>
    <property type="match status" value="1"/>
</dbReference>
<reference evidence="7" key="1">
    <citation type="submission" date="2015-10" db="EMBL/GenBank/DDBJ databases">
        <authorList>
            <person name="Martinez-Garcia P.J."/>
            <person name="Crepeau M.W."/>
            <person name="Puiu D."/>
            <person name="Gonzalez-Ibeas D."/>
            <person name="Whalen J."/>
            <person name="Stevens K."/>
            <person name="Paul R."/>
            <person name="Butterfield T."/>
            <person name="Britton M."/>
            <person name="Reagan R."/>
            <person name="Chakraborty S."/>
            <person name="Walawage S.L."/>
            <person name="Vasquez-Gross H.A."/>
            <person name="Cardeno C."/>
            <person name="Famula R."/>
            <person name="Pratt K."/>
            <person name="Kuruganti S."/>
            <person name="Aradhya M.K."/>
            <person name="Leslie C.A."/>
            <person name="Dandekar A.M."/>
            <person name="Salzberg S.L."/>
            <person name="Wegrzyn J.L."/>
            <person name="Langley C.H."/>
            <person name="Neale D.B."/>
        </authorList>
    </citation>
    <scope>NUCLEOTIDE SEQUENCE</scope>
    <source>
        <tissue evidence="7">Leaves</tissue>
    </source>
</reference>
<feature type="active site" description="Proton acceptor" evidence="4">
    <location>
        <position position="276"/>
    </location>
</feature>
<dbReference type="InterPro" id="IPR036390">
    <property type="entry name" value="WH_DNA-bd_sf"/>
</dbReference>
<dbReference type="SUPFAM" id="SSF46785">
    <property type="entry name" value="Winged helix' DNA-binding domain"/>
    <property type="match status" value="1"/>
</dbReference>
<accession>A0A833THR9</accession>
<evidence type="ECO:0000313" key="7">
    <source>
        <dbReference type="EMBL" id="KAF5442077.1"/>
    </source>
</evidence>
<dbReference type="Pfam" id="PF08100">
    <property type="entry name" value="Dimerisation"/>
    <property type="match status" value="1"/>
</dbReference>
<dbReference type="AlphaFoldDB" id="A0A833THR9"/>
<feature type="domain" description="O-methyltransferase dimerisation" evidence="6">
    <location>
        <begin position="28"/>
        <end position="119"/>
    </location>
</feature>
<sequence length="371" mass="40910">DMQVQNMEVQEAGDQLSSCSQLGGLVSIQMVLRAAIELNVFNIIADAGPDAYLSAADITSKIPTTDPNSAAYTLERILRFLGAYSILSISRKPLGNNGENASHEWTYGLTKMSQCLVSSGTGGSTATSPASIMIRISCERELLESLLRIKDAVLEPGSAPFKKAHGVNFYEYLEKKPIYRQLFDEFMEVGEKLVFDDVFKVYGGFEDVRELIDVGGGIGTTSAKIISLNPHVRGLNFDLPQVIADAPALPGVKHAAGDMFESIPNAQTILLKRILHNWDDERCKRLLRNCWEALPADGKVIVVEMAIPQELENNLETMNVLKEDLYMMLLMAGGKERTLAEFDHLAKAVGFTKMKVFPMPHGSVHVIELYK</sequence>
<dbReference type="Gene3D" id="3.40.50.150">
    <property type="entry name" value="Vaccinia Virus protein VP39"/>
    <property type="match status" value="1"/>
</dbReference>
<keyword evidence="3" id="KW-0949">S-adenosyl-L-methionine</keyword>
<dbReference type="EMBL" id="LIHL02000074">
    <property type="protein sequence ID" value="KAF5442077.1"/>
    <property type="molecule type" value="Genomic_DNA"/>
</dbReference>
<proteinExistence type="predicted"/>
<evidence type="ECO:0000256" key="1">
    <source>
        <dbReference type="ARBA" id="ARBA00022603"/>
    </source>
</evidence>
<dbReference type="GO" id="GO:0008171">
    <property type="term" value="F:O-methyltransferase activity"/>
    <property type="evidence" value="ECO:0007669"/>
    <property type="project" value="InterPro"/>
</dbReference>
<evidence type="ECO:0000256" key="3">
    <source>
        <dbReference type="ARBA" id="ARBA00022691"/>
    </source>
</evidence>
<dbReference type="PROSITE" id="PS51683">
    <property type="entry name" value="SAM_OMT_II"/>
    <property type="match status" value="1"/>
</dbReference>
<dbReference type="PIRSF" id="PIRSF005739">
    <property type="entry name" value="O-mtase"/>
    <property type="match status" value="1"/>
</dbReference>
<comment type="caution">
    <text evidence="7">The sequence shown here is derived from an EMBL/GenBank/DDBJ whole genome shotgun (WGS) entry which is preliminary data.</text>
</comment>
<evidence type="ECO:0000259" key="6">
    <source>
        <dbReference type="Pfam" id="PF08100"/>
    </source>
</evidence>
<evidence type="ECO:0000313" key="8">
    <source>
        <dbReference type="Proteomes" id="UP000619265"/>
    </source>
</evidence>
<dbReference type="FunFam" id="1.10.10.10:FF:000357">
    <property type="entry name" value="Caffeic acid 3-O-methyltransferase"/>
    <property type="match status" value="1"/>
</dbReference>
<dbReference type="SUPFAM" id="SSF53335">
    <property type="entry name" value="S-adenosyl-L-methionine-dependent methyltransferases"/>
    <property type="match status" value="1"/>
</dbReference>
<evidence type="ECO:0000259" key="5">
    <source>
        <dbReference type="Pfam" id="PF00891"/>
    </source>
</evidence>
<dbReference type="InterPro" id="IPR001077">
    <property type="entry name" value="COMT_C"/>
</dbReference>
<dbReference type="InterPro" id="IPR012967">
    <property type="entry name" value="COMT_dimerisation"/>
</dbReference>
<organism evidence="7 8">
    <name type="scientific">Juglans regia</name>
    <name type="common">English walnut</name>
    <dbReference type="NCBI Taxonomy" id="51240"/>
    <lineage>
        <taxon>Eukaryota</taxon>
        <taxon>Viridiplantae</taxon>
        <taxon>Streptophyta</taxon>
        <taxon>Embryophyta</taxon>
        <taxon>Tracheophyta</taxon>
        <taxon>Spermatophyta</taxon>
        <taxon>Magnoliopsida</taxon>
        <taxon>eudicotyledons</taxon>
        <taxon>Gunneridae</taxon>
        <taxon>Pentapetalae</taxon>
        <taxon>rosids</taxon>
        <taxon>fabids</taxon>
        <taxon>Fagales</taxon>
        <taxon>Juglandaceae</taxon>
        <taxon>Juglans</taxon>
    </lineage>
</organism>
<dbReference type="InterPro" id="IPR036388">
    <property type="entry name" value="WH-like_DNA-bd_sf"/>
</dbReference>
<dbReference type="InterPro" id="IPR016461">
    <property type="entry name" value="COMT-like"/>
</dbReference>
<dbReference type="InterPro" id="IPR029063">
    <property type="entry name" value="SAM-dependent_MTases_sf"/>
</dbReference>
<dbReference type="Gramene" id="Jr_Scaffold_58_00010_p1">
    <property type="protein sequence ID" value="cds.Jr_Scaffold_58_00010_p1"/>
    <property type="gene ID" value="Jr_Scaffold_58_00010"/>
</dbReference>